<dbReference type="InterPro" id="IPR003808">
    <property type="entry name" value="Fe-S_metab-assoc_dom"/>
</dbReference>
<dbReference type="Gene3D" id="3.60.21.10">
    <property type="match status" value="3"/>
</dbReference>
<evidence type="ECO:0000256" key="8">
    <source>
        <dbReference type="ARBA" id="ARBA00012453"/>
    </source>
</evidence>
<evidence type="ECO:0000256" key="28">
    <source>
        <dbReference type="ARBA" id="ARBA00049546"/>
    </source>
</evidence>
<comment type="catalytic activity">
    <reaction evidence="28">
        <text>ADP-D-ribose + H2O = D-ribose 5-phosphate + AMP + 2 H(+)</text>
        <dbReference type="Rhea" id="RHEA:10412"/>
        <dbReference type="ChEBI" id="CHEBI:15377"/>
        <dbReference type="ChEBI" id="CHEBI:15378"/>
        <dbReference type="ChEBI" id="CHEBI:57967"/>
        <dbReference type="ChEBI" id="CHEBI:78346"/>
        <dbReference type="ChEBI" id="CHEBI:456215"/>
        <dbReference type="EC" id="3.6.1.13"/>
    </reaction>
</comment>
<feature type="domain" description="Calcineurin-like phosphoesterase" evidence="33">
    <location>
        <begin position="752"/>
        <end position="994"/>
    </location>
</feature>
<dbReference type="GO" id="GO:0009435">
    <property type="term" value="P:NAD+ biosynthetic process"/>
    <property type="evidence" value="ECO:0007669"/>
    <property type="project" value="InterPro"/>
</dbReference>
<dbReference type="GO" id="GO:0008663">
    <property type="term" value="F:2',3'-cyclic-nucleotide 2'-phosphodiesterase activity"/>
    <property type="evidence" value="ECO:0007669"/>
    <property type="project" value="TreeGrafter"/>
</dbReference>
<dbReference type="SUPFAM" id="SSF56300">
    <property type="entry name" value="Metallo-dependent phosphatases"/>
    <property type="match status" value="2"/>
</dbReference>
<evidence type="ECO:0000256" key="11">
    <source>
        <dbReference type="ARBA" id="ARBA00016378"/>
    </source>
</evidence>
<evidence type="ECO:0000313" key="36">
    <source>
        <dbReference type="Proteomes" id="UP000298416"/>
    </source>
</evidence>
<comment type="catalytic activity">
    <reaction evidence="29">
        <text>iminosuccinate + dihydroxyacetone phosphate = quinolinate + phosphate + 2 H2O + H(+)</text>
        <dbReference type="Rhea" id="RHEA:25888"/>
        <dbReference type="ChEBI" id="CHEBI:15377"/>
        <dbReference type="ChEBI" id="CHEBI:15378"/>
        <dbReference type="ChEBI" id="CHEBI:29959"/>
        <dbReference type="ChEBI" id="CHEBI:43474"/>
        <dbReference type="ChEBI" id="CHEBI:57642"/>
        <dbReference type="ChEBI" id="CHEBI:77875"/>
        <dbReference type="EC" id="2.5.1.72"/>
    </reaction>
</comment>
<evidence type="ECO:0000256" key="22">
    <source>
        <dbReference type="ARBA" id="ARBA00023014"/>
    </source>
</evidence>
<evidence type="ECO:0000256" key="26">
    <source>
        <dbReference type="ARBA" id="ARBA00047636"/>
    </source>
</evidence>
<dbReference type="Gene3D" id="3.90.1010.10">
    <property type="match status" value="1"/>
</dbReference>
<dbReference type="Pfam" id="PF02445">
    <property type="entry name" value="NadA"/>
    <property type="match status" value="1"/>
</dbReference>
<comment type="subunit">
    <text evidence="6">Monomer.</text>
</comment>
<evidence type="ECO:0000256" key="31">
    <source>
        <dbReference type="ARBA" id="ARBA00061471"/>
    </source>
</evidence>
<feature type="domain" description="Calcineurin-like phosphoesterase" evidence="33">
    <location>
        <begin position="1060"/>
        <end position="1281"/>
    </location>
</feature>
<evidence type="ECO:0000256" key="4">
    <source>
        <dbReference type="ARBA" id="ARBA00005065"/>
    </source>
</evidence>
<dbReference type="SUPFAM" id="SSF82649">
    <property type="entry name" value="SufE/NifU"/>
    <property type="match status" value="1"/>
</dbReference>
<evidence type="ECO:0000256" key="27">
    <source>
        <dbReference type="ARBA" id="ARBA00047894"/>
    </source>
</evidence>
<dbReference type="GO" id="GO:0008987">
    <property type="term" value="F:quinolinate synthetase A activity"/>
    <property type="evidence" value="ECO:0007669"/>
    <property type="project" value="InterPro"/>
</dbReference>
<evidence type="ECO:0000256" key="10">
    <source>
        <dbReference type="ARBA" id="ARBA00012669"/>
    </source>
</evidence>
<evidence type="ECO:0000256" key="9">
    <source>
        <dbReference type="ARBA" id="ARBA00012529"/>
    </source>
</evidence>
<comment type="catalytic activity">
    <reaction evidence="27">
        <text>ADP-D-ribose + H2O = D-ribose 5-phosphate + AMP + 2 H(+)</text>
        <dbReference type="Rhea" id="RHEA:10412"/>
        <dbReference type="ChEBI" id="CHEBI:15377"/>
        <dbReference type="ChEBI" id="CHEBI:15378"/>
        <dbReference type="ChEBI" id="CHEBI:57967"/>
        <dbReference type="ChEBI" id="CHEBI:78346"/>
        <dbReference type="ChEBI" id="CHEBI:456215"/>
        <dbReference type="EC" id="3.6.1.53"/>
    </reaction>
</comment>
<evidence type="ECO:0000256" key="2">
    <source>
        <dbReference type="ARBA" id="ARBA00001966"/>
    </source>
</evidence>
<evidence type="ECO:0000256" key="23">
    <source>
        <dbReference type="ARBA" id="ARBA00030848"/>
    </source>
</evidence>
<keyword evidence="12" id="KW-0004">4Fe-4S</keyword>
<dbReference type="EC" id="3.6.1.13" evidence="8"/>
<gene>
    <name evidence="35" type="ORF">SASPL_136575</name>
</gene>
<dbReference type="GO" id="GO:0047734">
    <property type="term" value="F:CDP-glycerol diphosphatase activity"/>
    <property type="evidence" value="ECO:0007669"/>
    <property type="project" value="UniProtKB-EC"/>
</dbReference>
<dbReference type="PANTHER" id="PTHR16509">
    <property type="match status" value="1"/>
</dbReference>
<dbReference type="InterPro" id="IPR003473">
    <property type="entry name" value="NadA"/>
</dbReference>
<dbReference type="Pfam" id="PF02657">
    <property type="entry name" value="SufE"/>
    <property type="match status" value="1"/>
</dbReference>
<evidence type="ECO:0000256" key="29">
    <source>
        <dbReference type="ARBA" id="ARBA00052166"/>
    </source>
</evidence>
<evidence type="ECO:0000256" key="3">
    <source>
        <dbReference type="ARBA" id="ARBA00004229"/>
    </source>
</evidence>
<evidence type="ECO:0000256" key="5">
    <source>
        <dbReference type="ARBA" id="ARBA00006362"/>
    </source>
</evidence>
<comment type="pathway">
    <text evidence="4">Cofactor biosynthesis; NAD(+) biosynthesis; quinolinate from iminoaspartate: step 1/1.</text>
</comment>
<comment type="catalytic activity">
    <reaction evidence="26">
        <text>CDP-choline + H2O = phosphocholine + CMP + 2 H(+)</text>
        <dbReference type="Rhea" id="RHEA:32487"/>
        <dbReference type="ChEBI" id="CHEBI:15377"/>
        <dbReference type="ChEBI" id="CHEBI:15378"/>
        <dbReference type="ChEBI" id="CHEBI:58779"/>
        <dbReference type="ChEBI" id="CHEBI:60377"/>
        <dbReference type="ChEBI" id="CHEBI:295975"/>
        <dbReference type="EC" id="3.6.1.53"/>
    </reaction>
</comment>
<evidence type="ECO:0000256" key="16">
    <source>
        <dbReference type="ARBA" id="ARBA00022679"/>
    </source>
</evidence>
<evidence type="ECO:0000256" key="21">
    <source>
        <dbReference type="ARBA" id="ARBA00023004"/>
    </source>
</evidence>
<keyword evidence="20" id="KW-0809">Transit peptide</keyword>
<comment type="function">
    <text evidence="30">Involved in the biosynthesis of pyridine alkaloid natural products, leading mainly to the production of anabasine, anatabine, nicotine and nornicotine, effective deterrents against herbivores with antiparasitic and pesticide properties (neurotoxins); nornicotine serves as the precursor in the synthesis of the carcinogen compound N'-nitrosonornicotine (NNN). Catalyzes the condensation of iminoaspartate with dihydroxyacetone phosphate to form quinolinate.</text>
</comment>
<dbReference type="EC" id="3.6.1.53" evidence="9"/>
<keyword evidence="21" id="KW-0408">Iron</keyword>
<keyword evidence="13" id="KW-0150">Chloroplast</keyword>
<accession>A0A8X8X146</accession>
<keyword evidence="17" id="KW-0479">Metal-binding</keyword>
<comment type="caution">
    <text evidence="35">The sequence shown here is derived from an EMBL/GenBank/DDBJ whole genome shotgun (WGS) entry which is preliminary data.</text>
</comment>
<evidence type="ECO:0000256" key="25">
    <source>
        <dbReference type="ARBA" id="ARBA00047486"/>
    </source>
</evidence>
<evidence type="ECO:0000256" key="6">
    <source>
        <dbReference type="ARBA" id="ARBA00011245"/>
    </source>
</evidence>
<comment type="similarity">
    <text evidence="5">Belongs to the ADPRibase-Mn family.</text>
</comment>
<keyword evidence="16" id="KW-0808">Transferase</keyword>
<keyword evidence="18" id="KW-0378">Hydrolase</keyword>
<evidence type="ECO:0000256" key="13">
    <source>
        <dbReference type="ARBA" id="ARBA00022528"/>
    </source>
</evidence>
<keyword evidence="36" id="KW-1185">Reference proteome</keyword>
<comment type="cofactor">
    <cofactor evidence="2">
        <name>[4Fe-4S] cluster</name>
        <dbReference type="ChEBI" id="CHEBI:49883"/>
    </cofactor>
</comment>
<keyword evidence="22" id="KW-0411">Iron-sulfur</keyword>
<dbReference type="GO" id="GO:0030145">
    <property type="term" value="F:manganese ion binding"/>
    <property type="evidence" value="ECO:0007669"/>
    <property type="project" value="TreeGrafter"/>
</dbReference>
<dbReference type="InterPro" id="IPR004843">
    <property type="entry name" value="Calcineurin-like_PHP"/>
</dbReference>
<dbReference type="CDD" id="cd07396">
    <property type="entry name" value="MPP_Nbla03831"/>
    <property type="match status" value="2"/>
</dbReference>
<evidence type="ECO:0000256" key="1">
    <source>
        <dbReference type="ARBA" id="ARBA00001946"/>
    </source>
</evidence>
<evidence type="ECO:0000256" key="32">
    <source>
        <dbReference type="ARBA" id="ARBA00073351"/>
    </source>
</evidence>
<dbReference type="GO" id="GO:0051539">
    <property type="term" value="F:4 iron, 4 sulfur cluster binding"/>
    <property type="evidence" value="ECO:0007669"/>
    <property type="project" value="UniProtKB-KW"/>
</dbReference>
<name>A0A8X8X146_SALSN</name>
<reference evidence="35" key="2">
    <citation type="submission" date="2020-08" db="EMBL/GenBank/DDBJ databases">
        <title>Plant Genome Project.</title>
        <authorList>
            <person name="Zhang R.-G."/>
        </authorList>
    </citation>
    <scope>NUCLEOTIDE SEQUENCE</scope>
    <source>
        <strain evidence="35">Huo1</strain>
        <tissue evidence="35">Leaf</tissue>
    </source>
</reference>
<dbReference type="GO" id="GO:0047631">
    <property type="term" value="F:ADP-ribose diphosphatase activity"/>
    <property type="evidence" value="ECO:0007669"/>
    <property type="project" value="UniProtKB-EC"/>
</dbReference>
<dbReference type="InterPro" id="IPR041869">
    <property type="entry name" value="MPP_ADPRM"/>
</dbReference>
<evidence type="ECO:0000256" key="20">
    <source>
        <dbReference type="ARBA" id="ARBA00022946"/>
    </source>
</evidence>
<reference evidence="35" key="1">
    <citation type="submission" date="2018-01" db="EMBL/GenBank/DDBJ databases">
        <authorList>
            <person name="Mao J.F."/>
        </authorList>
    </citation>
    <scope>NUCLEOTIDE SEQUENCE</scope>
    <source>
        <strain evidence="35">Huo1</strain>
        <tissue evidence="35">Leaf</tissue>
    </source>
</reference>
<proteinExistence type="inferred from homology"/>
<dbReference type="InterPro" id="IPR036094">
    <property type="entry name" value="NadA_sf"/>
</dbReference>
<keyword evidence="15" id="KW-0662">Pyridine nucleotide biosynthesis</keyword>
<comment type="subcellular location">
    <subcellularLocation>
        <location evidence="3">Plastid</location>
        <location evidence="3">Chloroplast</location>
    </subcellularLocation>
</comment>
<organism evidence="35">
    <name type="scientific">Salvia splendens</name>
    <name type="common">Scarlet sage</name>
    <dbReference type="NCBI Taxonomy" id="180675"/>
    <lineage>
        <taxon>Eukaryota</taxon>
        <taxon>Viridiplantae</taxon>
        <taxon>Streptophyta</taxon>
        <taxon>Embryophyta</taxon>
        <taxon>Tracheophyta</taxon>
        <taxon>Spermatophyta</taxon>
        <taxon>Magnoliopsida</taxon>
        <taxon>eudicotyledons</taxon>
        <taxon>Gunneridae</taxon>
        <taxon>Pentapetalae</taxon>
        <taxon>asterids</taxon>
        <taxon>lamiids</taxon>
        <taxon>Lamiales</taxon>
        <taxon>Lamiaceae</taxon>
        <taxon>Nepetoideae</taxon>
        <taxon>Mentheae</taxon>
        <taxon>Salviinae</taxon>
        <taxon>Salvia</taxon>
        <taxon>Salvia subgen. Calosphace</taxon>
        <taxon>core Calosphace</taxon>
    </lineage>
</organism>
<dbReference type="InterPro" id="IPR029052">
    <property type="entry name" value="Metallo-depent_PP-like"/>
</dbReference>
<dbReference type="PANTHER" id="PTHR16509:SF1">
    <property type="entry name" value="MANGANESE-DEPENDENT ADP-RIBOSE_CDP-ALCOHOL DIPHOSPHATASE"/>
    <property type="match status" value="1"/>
</dbReference>
<comment type="similarity">
    <text evidence="31">Belongs to the quinolinate synthase family. Type 1 subfamily.</text>
</comment>
<evidence type="ECO:0000256" key="12">
    <source>
        <dbReference type="ARBA" id="ARBA00022485"/>
    </source>
</evidence>
<protein>
    <recommendedName>
        <fullName evidence="11">Manganese-dependent ADP-ribose/CDP-alcohol diphosphatase</fullName>
        <ecNumber evidence="10">2.5.1.72</ecNumber>
        <ecNumber evidence="8">3.6.1.13</ecNumber>
        <ecNumber evidence="7">3.6.1.16</ecNumber>
        <ecNumber evidence="9">3.6.1.53</ecNumber>
    </recommendedName>
    <alternativeName>
        <fullName evidence="24">ADPRibase-Mn</fullName>
    </alternativeName>
    <alternativeName>
        <fullName evidence="23">CDP-choline phosphohydrolase</fullName>
    </alternativeName>
    <alternativeName>
        <fullName evidence="32">Quinolinate synthase, chloroplastic</fullName>
    </alternativeName>
</protein>
<evidence type="ECO:0000259" key="34">
    <source>
        <dbReference type="Pfam" id="PF02657"/>
    </source>
</evidence>
<evidence type="ECO:0000256" key="30">
    <source>
        <dbReference type="ARBA" id="ARBA00053152"/>
    </source>
</evidence>
<evidence type="ECO:0000313" key="35">
    <source>
        <dbReference type="EMBL" id="KAG6404329.1"/>
    </source>
</evidence>
<dbReference type="EC" id="2.5.1.72" evidence="10"/>
<dbReference type="Proteomes" id="UP000298416">
    <property type="component" value="Unassembled WGS sequence"/>
</dbReference>
<comment type="cofactor">
    <cofactor evidence="1">
        <name>Mg(2+)</name>
        <dbReference type="ChEBI" id="CHEBI:18420"/>
    </cofactor>
</comment>
<sequence length="1336" mass="146998">MEASAISMSGVSSSVFCNSMSHMPSPKFSSPPIVRCINSQSWNLNSCSPLKSIARTDFSCSAVTSGGDTLTTAAAKAKVQILVEEFQSLTDPVERVKRLIHYAEILPTFGDSMKIADNRVPGCTAQVWLHVEMDGGGRMRFLAESDSEITKGFCACLVWALDGATAEEVLAFKAEDFGALSVAGLKGGKGGYSSSRSNTWHNVLISMQKRTKALVAERDGCPRGEAFPSLIVTADGIQAKGSYAEAQARFLVPDQVKVQELVNLLEEKKIGVVAHFYMDPEVQGVLTAAQKLWPQIHISDSLVMADSAVNMAKVGCKFVTVLGVDFMSENVRAILDQAGFPEVGVYRMSDERIGCSLADAAASPSYMDYLAAGASSVSSPSLHVVYINTSLETKAYTHEVVPTITCTSSNVVPTILQAFAEIPDLNVWYGPDTYMGANIMELFRQMTEMSDEEIASIHPNHNSRSIKSLMPRLHYFQDGTCIVHHLFGHEVVGKINKMYCDAFLTAHFEVPGEMFALAMEAKRRGMGVVGSTQNILDFIKERVLEALDRKVDEHLQFVLGTESGMVTSIVAAVHELLGSGTPQNGAKVSVEIVFPVSSESITRTPSSSLDLPIIPGAASGDGCSLHGGCASCPYMKMNSLDSLLKVCHNLPRNKDDLSMYEAGRFSLQTPNGKLIADVGCYKEIAGDASPADPPQSSQRKIKLAAKQRSHIDPFEKWADAELMVFWVFRFCFSMSYGNVIVNAQGKQPLVSFGVISDVQYADIPDGRSFLGVPRYYQHSLLVLQRAVRSWNEKKVKFVINFGDIIDGFCPKEKSLSATKKVVGEFSNFSGNVYHMIGNHCLYNLPREKLLPLLNIDGHAYYDFSPVPEVRFVVLDGYDISSIGWPEGHPNRLKAIDILKEKNPNVDKNSPEGLVGPPRRFVQFNGAVGEEQMEWLDRVLQDATKLNQRVVVCSHLPLDPRATSFAALLWNYEEVMEVVHRYSCVKVCLAGHTHRDGYVMDSHGVHHRVLAAALECPPGTDAFGSVDIFEDSLFVIWVSCSSMSHENGIVTAQEKKPLVSFGVIADVQYADIPDGRSFLGVPRYYRHSLLVLQRAVRSWSEKKVNFAINFGDTIDGFCPKEHSLAAIQRVIDEFGAFDGPVHHMIGNHCLYNLPAKSSFPFLDGYDISAIGWPQDHPNTIKAVNFLKERNPNSDKNSPNGLVGLERRFLMFNGAVGEEQMEWLDNILEDATKLNQNVVVCCHLPLDPGASSIESLLWNYDQVMEVIHRYNCVKVCLGGHDHRGGHSVDSHGVHHRVLEAALECPPGTNAFGCIDIFHDRLLLSGADRMESREMVFCS</sequence>
<evidence type="ECO:0000256" key="18">
    <source>
        <dbReference type="ARBA" id="ARBA00022801"/>
    </source>
</evidence>
<dbReference type="SUPFAM" id="SSF142754">
    <property type="entry name" value="NadA-like"/>
    <property type="match status" value="1"/>
</dbReference>
<evidence type="ECO:0000256" key="24">
    <source>
        <dbReference type="ARBA" id="ARBA00032579"/>
    </source>
</evidence>
<evidence type="ECO:0000256" key="19">
    <source>
        <dbReference type="ARBA" id="ARBA00022833"/>
    </source>
</evidence>
<dbReference type="EMBL" id="PNBA02000013">
    <property type="protein sequence ID" value="KAG6404329.1"/>
    <property type="molecule type" value="Genomic_DNA"/>
</dbReference>
<keyword evidence="14" id="KW-0934">Plastid</keyword>
<evidence type="ECO:0000256" key="7">
    <source>
        <dbReference type="ARBA" id="ARBA00012443"/>
    </source>
</evidence>
<dbReference type="GO" id="GO:0009507">
    <property type="term" value="C:chloroplast"/>
    <property type="evidence" value="ECO:0007669"/>
    <property type="project" value="UniProtKB-SubCell"/>
</dbReference>
<comment type="catalytic activity">
    <reaction evidence="25">
        <text>CDP-glycerol + H2O = sn-glycerol 3-phosphate + CMP + 2 H(+)</text>
        <dbReference type="Rhea" id="RHEA:21692"/>
        <dbReference type="ChEBI" id="CHEBI:15377"/>
        <dbReference type="ChEBI" id="CHEBI:15378"/>
        <dbReference type="ChEBI" id="CHEBI:57597"/>
        <dbReference type="ChEBI" id="CHEBI:58311"/>
        <dbReference type="ChEBI" id="CHEBI:60377"/>
        <dbReference type="EC" id="3.6.1.16"/>
    </reaction>
</comment>
<evidence type="ECO:0000259" key="33">
    <source>
        <dbReference type="Pfam" id="PF00149"/>
    </source>
</evidence>
<dbReference type="Pfam" id="PF00149">
    <property type="entry name" value="Metallophos"/>
    <property type="match status" value="2"/>
</dbReference>
<dbReference type="EC" id="3.6.1.16" evidence="7"/>
<keyword evidence="19" id="KW-0862">Zinc</keyword>
<evidence type="ECO:0000256" key="14">
    <source>
        <dbReference type="ARBA" id="ARBA00022640"/>
    </source>
</evidence>
<dbReference type="Gene3D" id="3.40.50.10800">
    <property type="entry name" value="NadA-like"/>
    <property type="match status" value="3"/>
</dbReference>
<dbReference type="FunFam" id="3.40.50.10800:FF:000008">
    <property type="entry name" value="Quinolinate synthase chloroplastic"/>
    <property type="match status" value="1"/>
</dbReference>
<dbReference type="FunFam" id="3.40.50.10800:FF:000006">
    <property type="entry name" value="Quinolinate synthase, chloroplastic"/>
    <property type="match status" value="1"/>
</dbReference>
<evidence type="ECO:0000256" key="15">
    <source>
        <dbReference type="ARBA" id="ARBA00022642"/>
    </source>
</evidence>
<feature type="domain" description="Fe-S metabolism associated" evidence="34">
    <location>
        <begin position="83"/>
        <end position="209"/>
    </location>
</feature>
<evidence type="ECO:0000256" key="17">
    <source>
        <dbReference type="ARBA" id="ARBA00022723"/>
    </source>
</evidence>